<reference evidence="1 2" key="1">
    <citation type="submission" date="2016-10" db="EMBL/GenBank/DDBJ databases">
        <authorList>
            <person name="de Groot N.N."/>
        </authorList>
    </citation>
    <scope>NUCLEOTIDE SEQUENCE [LARGE SCALE GENOMIC DNA]</scope>
    <source>
        <strain evidence="1 2">CPCC 100156</strain>
    </source>
</reference>
<dbReference type="STRING" id="938405.SAMN02927895_01372"/>
<dbReference type="InterPro" id="IPR008948">
    <property type="entry name" value="L-Aspartase-like"/>
</dbReference>
<evidence type="ECO:0000313" key="2">
    <source>
        <dbReference type="Proteomes" id="UP000198925"/>
    </source>
</evidence>
<dbReference type="Proteomes" id="UP000198925">
    <property type="component" value="Unassembled WGS sequence"/>
</dbReference>
<dbReference type="GO" id="GO:0016829">
    <property type="term" value="F:lyase activity"/>
    <property type="evidence" value="ECO:0007669"/>
    <property type="project" value="UniProtKB-KW"/>
</dbReference>
<organism evidence="1 2">
    <name type="scientific">Belnapia rosea</name>
    <dbReference type="NCBI Taxonomy" id="938405"/>
    <lineage>
        <taxon>Bacteria</taxon>
        <taxon>Pseudomonadati</taxon>
        <taxon>Pseudomonadota</taxon>
        <taxon>Alphaproteobacteria</taxon>
        <taxon>Acetobacterales</taxon>
        <taxon>Roseomonadaceae</taxon>
        <taxon>Belnapia</taxon>
    </lineage>
</organism>
<accession>A0A1G6VML0</accession>
<dbReference type="RefSeq" id="WP_143018164.1">
    <property type="nucleotide sequence ID" value="NZ_FMZX01000009.1"/>
</dbReference>
<dbReference type="EMBL" id="FMZX01000009">
    <property type="protein sequence ID" value="SDD54643.1"/>
    <property type="molecule type" value="Genomic_DNA"/>
</dbReference>
<dbReference type="SUPFAM" id="SSF48557">
    <property type="entry name" value="L-aspartase-like"/>
    <property type="match status" value="1"/>
</dbReference>
<keyword evidence="1" id="KW-0456">Lyase</keyword>
<proteinExistence type="predicted"/>
<sequence length="58" mass="5902">MPDVEAALARGIPLAEALIAEPGVAPRLSTEEAAGLTDPAGYLGSARAFVDRVLARLA</sequence>
<keyword evidence="2" id="KW-1185">Reference proteome</keyword>
<dbReference type="Gene3D" id="1.10.40.30">
    <property type="entry name" value="Fumarase/aspartase (C-terminal domain)"/>
    <property type="match status" value="1"/>
</dbReference>
<evidence type="ECO:0000313" key="1">
    <source>
        <dbReference type="EMBL" id="SDD54643.1"/>
    </source>
</evidence>
<protein>
    <submittedName>
        <fullName evidence="1">Adenylosuccinate lyase C-terminus</fullName>
    </submittedName>
</protein>
<name>A0A1G6VML0_9PROT</name>
<gene>
    <name evidence="1" type="ORF">SAMN04487779_1009103</name>
</gene>
<dbReference type="AlphaFoldDB" id="A0A1G6VML0"/>